<dbReference type="Pfam" id="PF00646">
    <property type="entry name" value="F-box"/>
    <property type="match status" value="1"/>
</dbReference>
<evidence type="ECO:0000256" key="1">
    <source>
        <dbReference type="SAM" id="MobiDB-lite"/>
    </source>
</evidence>
<dbReference type="GeneID" id="78775187"/>
<dbReference type="Proteomes" id="UP000483820">
    <property type="component" value="Chromosome III"/>
</dbReference>
<sequence length="853" mass="101183">MPLIFNQEAIGGILFTLHFQNNSPIVAHQKLMEMTGDEVMDLDQVTEFFKNIDNGDFCLKEEVEEVVVEEQKPTVTLAQVLNVPNFVEKYLDIDSRLRLRKTCKTIREILDEKLLNINYFHYKCNEECIEISINEGFKVSYEIPQGGLIVTNGDREKSINTKNEEAQIEMIQRDLRSILSSEKVRFDSFGVETTIVSKSWIGMIALRNAFNQVVPNKLKISKFEYCIQEVDKDFITQFIRKMDPEYLKFVKYRANYIGFNWEPNWADFFDLEQCKRLKMLDVRFAWMFTNEIVSFFTQVENVHLEVIHKFSYKPPLQNFVMELKDKLLQNPNLKQFKIRVHEKGWSSEFEEVNASIQQYNTNNAPWVSFPYPNSDKKLELLVEKNMIWFKGPCYVEGEWEDEINDLEEEEEDEEEARNGIQEEEARNGVEEELDHVEEDEDENETEKEKFKKRLIIIYGILNTLHFQKDTPIVAHQKLLEMTGEEVMDLDQVAELFKEFDNELLSKGEQPKVTLAQILNVPDFVEKYLDIDSRLRLRKTCKTIRKILDEKPLHIDRLNYKCNRKFIEIFTDGGFRVFYEIIEGGLKVTNGNKEKLIHTRKEEEQMEIVQRDLLSILGNWKLRIDSFGIENSEISGLFEEEPPIGMRVLQNTVNRLTSKLNVKKMVYLVYVVDKALVEMVKVMNPEHFQSLQFSFERYLYNCTLDWKDLYNLEQWKQLKSLNIFYPFLAVSDIVNSYTHFENAHLKIRSFYDFFDENSIWDKFMQIKMKLLQNPNLEQFEVRADEKMSDSDFEEVNASFQQYNTDNNSYPCWINFPYPDSDKKLEMLVEKKLIWFKGPCYVEGEVEEEEEHEML</sequence>
<feature type="compositionally biased region" description="Acidic residues" evidence="1">
    <location>
        <begin position="406"/>
        <end position="415"/>
    </location>
</feature>
<proteinExistence type="predicted"/>
<feature type="compositionally biased region" description="Acidic residues" evidence="1">
    <location>
        <begin position="430"/>
        <end position="445"/>
    </location>
</feature>
<organism evidence="4 5">
    <name type="scientific">Caenorhabditis remanei</name>
    <name type="common">Caenorhabditis vulgaris</name>
    <dbReference type="NCBI Taxonomy" id="31234"/>
    <lineage>
        <taxon>Eukaryota</taxon>
        <taxon>Metazoa</taxon>
        <taxon>Ecdysozoa</taxon>
        <taxon>Nematoda</taxon>
        <taxon>Chromadorea</taxon>
        <taxon>Rhabditida</taxon>
        <taxon>Rhabditina</taxon>
        <taxon>Rhabditomorpha</taxon>
        <taxon>Rhabditoidea</taxon>
        <taxon>Rhabditidae</taxon>
        <taxon>Peloderinae</taxon>
        <taxon>Caenorhabditis</taxon>
    </lineage>
</organism>
<dbReference type="AlphaFoldDB" id="A0A6A5H5Q8"/>
<dbReference type="PANTHER" id="PTHR23015:SF4">
    <property type="entry name" value="DUF38 DOMAIN-CONTAINING PROTEIN-RELATED"/>
    <property type="match status" value="1"/>
</dbReference>
<evidence type="ECO:0000313" key="4">
    <source>
        <dbReference type="EMBL" id="KAF1763150.1"/>
    </source>
</evidence>
<reference evidence="4 5" key="1">
    <citation type="submission" date="2019-12" db="EMBL/GenBank/DDBJ databases">
        <title>Chromosome-level assembly of the Caenorhabditis remanei genome.</title>
        <authorList>
            <person name="Teterina A.A."/>
            <person name="Willis J.H."/>
            <person name="Phillips P.C."/>
        </authorList>
    </citation>
    <scope>NUCLEOTIDE SEQUENCE [LARGE SCALE GENOMIC DNA]</scope>
    <source>
        <strain evidence="4 5">PX506</strain>
        <tissue evidence="4">Whole organism</tissue>
    </source>
</reference>
<dbReference type="EMBL" id="WUAV01000003">
    <property type="protein sequence ID" value="KAF1763150.1"/>
    <property type="molecule type" value="Genomic_DNA"/>
</dbReference>
<feature type="region of interest" description="Disordered" evidence="1">
    <location>
        <begin position="406"/>
        <end position="445"/>
    </location>
</feature>
<feature type="domain" description="DUF38" evidence="3">
    <location>
        <begin position="648"/>
        <end position="799"/>
    </location>
</feature>
<dbReference type="PANTHER" id="PTHR23015">
    <property type="entry name" value="UNCHARACTERIZED C.ELEGANS PROTEIN"/>
    <property type="match status" value="1"/>
</dbReference>
<name>A0A6A5H5Q8_CAERE</name>
<dbReference type="GO" id="GO:0045087">
    <property type="term" value="P:innate immune response"/>
    <property type="evidence" value="ECO:0007669"/>
    <property type="project" value="TreeGrafter"/>
</dbReference>
<evidence type="ECO:0000313" key="5">
    <source>
        <dbReference type="Proteomes" id="UP000483820"/>
    </source>
</evidence>
<dbReference type="InterPro" id="IPR002900">
    <property type="entry name" value="DUF38/FTH_CAE_spp"/>
</dbReference>
<accession>A0A6A5H5Q8</accession>
<evidence type="ECO:0000259" key="2">
    <source>
        <dbReference type="Pfam" id="PF00646"/>
    </source>
</evidence>
<evidence type="ECO:0008006" key="6">
    <source>
        <dbReference type="Google" id="ProtNLM"/>
    </source>
</evidence>
<dbReference type="CTD" id="78775187"/>
<dbReference type="InterPro" id="IPR040161">
    <property type="entry name" value="FB224"/>
</dbReference>
<feature type="domain" description="F-box" evidence="2">
    <location>
        <begin position="526"/>
        <end position="554"/>
    </location>
</feature>
<dbReference type="Pfam" id="PF01827">
    <property type="entry name" value="FTH"/>
    <property type="match status" value="1"/>
</dbReference>
<comment type="caution">
    <text evidence="4">The sequence shown here is derived from an EMBL/GenBank/DDBJ whole genome shotgun (WGS) entry which is preliminary data.</text>
</comment>
<gene>
    <name evidence="4" type="ORF">GCK72_011416</name>
</gene>
<protein>
    <recommendedName>
        <fullName evidence="6">F-box domain-containing protein</fullName>
    </recommendedName>
</protein>
<evidence type="ECO:0000259" key="3">
    <source>
        <dbReference type="Pfam" id="PF01827"/>
    </source>
</evidence>
<dbReference type="KEGG" id="crq:GCK72_011416"/>
<dbReference type="RefSeq" id="XP_053588007.1">
    <property type="nucleotide sequence ID" value="XM_053728430.1"/>
</dbReference>
<dbReference type="InterPro" id="IPR001810">
    <property type="entry name" value="F-box_dom"/>
</dbReference>